<keyword evidence="2" id="KW-1185">Reference proteome</keyword>
<dbReference type="InterPro" id="IPR035069">
    <property type="entry name" value="TTHA1013/TTHA0281-like"/>
</dbReference>
<dbReference type="OrthoDB" id="5419659at2"/>
<dbReference type="Pfam" id="PF21748">
    <property type="entry name" value="UPF0150"/>
    <property type="match status" value="1"/>
</dbReference>
<dbReference type="EMBL" id="RXOF01000003">
    <property type="protein sequence ID" value="RTQ51453.1"/>
    <property type="molecule type" value="Genomic_DNA"/>
</dbReference>
<dbReference type="InterPro" id="IPR051404">
    <property type="entry name" value="TA_system_antitoxin"/>
</dbReference>
<gene>
    <name evidence="1" type="ORF">EJV47_06525</name>
</gene>
<comment type="caution">
    <text evidence="1">The sequence shown here is derived from an EMBL/GenBank/DDBJ whole genome shotgun (WGS) entry which is preliminary data.</text>
</comment>
<dbReference type="PANTHER" id="PTHR34504">
    <property type="entry name" value="ANTITOXIN HICB"/>
    <property type="match status" value="1"/>
</dbReference>
<reference evidence="1 2" key="1">
    <citation type="submission" date="2018-12" db="EMBL/GenBank/DDBJ databases">
        <title>Hymenobacter gummosus sp. nov., isolated from a spring.</title>
        <authorList>
            <person name="Nie L."/>
        </authorList>
    </citation>
    <scope>NUCLEOTIDE SEQUENCE [LARGE SCALE GENOMIC DNA]</scope>
    <source>
        <strain evidence="1 2">KCTC 52166</strain>
    </source>
</reference>
<dbReference type="PANTHER" id="PTHR34504:SF2">
    <property type="entry name" value="UPF0150 PROTEIN SSL0259"/>
    <property type="match status" value="1"/>
</dbReference>
<name>A0A3S0H853_9BACT</name>
<dbReference type="AlphaFoldDB" id="A0A3S0H853"/>
<dbReference type="RefSeq" id="WP_126692346.1">
    <property type="nucleotide sequence ID" value="NZ_RXOF01000003.1"/>
</dbReference>
<dbReference type="InterPro" id="IPR049389">
    <property type="entry name" value="TTHA0281-like"/>
</dbReference>
<dbReference type="Gene3D" id="3.30.160.250">
    <property type="match status" value="1"/>
</dbReference>
<evidence type="ECO:0000313" key="2">
    <source>
        <dbReference type="Proteomes" id="UP000282184"/>
    </source>
</evidence>
<proteinExistence type="predicted"/>
<sequence>MENAQYPVVIFWSADDEAFIAEVPDLPGCLADGRTQAEALANVAVVIEEWLETARELNRPIPAPRPRLRYA</sequence>
<evidence type="ECO:0000313" key="1">
    <source>
        <dbReference type="EMBL" id="RTQ51453.1"/>
    </source>
</evidence>
<dbReference type="Proteomes" id="UP000282184">
    <property type="component" value="Unassembled WGS sequence"/>
</dbReference>
<dbReference type="SUPFAM" id="SSF143100">
    <property type="entry name" value="TTHA1013/TTHA0281-like"/>
    <property type="match status" value="1"/>
</dbReference>
<organism evidence="1 2">
    <name type="scientific">Hymenobacter gummosus</name>
    <dbReference type="NCBI Taxonomy" id="1776032"/>
    <lineage>
        <taxon>Bacteria</taxon>
        <taxon>Pseudomonadati</taxon>
        <taxon>Bacteroidota</taxon>
        <taxon>Cytophagia</taxon>
        <taxon>Cytophagales</taxon>
        <taxon>Hymenobacteraceae</taxon>
        <taxon>Hymenobacter</taxon>
    </lineage>
</organism>
<protein>
    <submittedName>
        <fullName evidence="1">Type II toxin-antitoxin system HicB family antitoxin</fullName>
    </submittedName>
</protein>
<accession>A0A3S0H853</accession>